<accession>A0A2P2N548</accession>
<dbReference type="EMBL" id="GGEC01057137">
    <property type="protein sequence ID" value="MBX37621.1"/>
    <property type="molecule type" value="Transcribed_RNA"/>
</dbReference>
<proteinExistence type="predicted"/>
<reference evidence="1" key="1">
    <citation type="submission" date="2018-02" db="EMBL/GenBank/DDBJ databases">
        <title>Rhizophora mucronata_Transcriptome.</title>
        <authorList>
            <person name="Meera S.P."/>
            <person name="Sreeshan A."/>
            <person name="Augustine A."/>
        </authorList>
    </citation>
    <scope>NUCLEOTIDE SEQUENCE</scope>
    <source>
        <tissue evidence="1">Leaf</tissue>
    </source>
</reference>
<protein>
    <submittedName>
        <fullName evidence="1">Uncharacterized protein</fullName>
    </submittedName>
</protein>
<evidence type="ECO:0000313" key="1">
    <source>
        <dbReference type="EMBL" id="MBX37621.1"/>
    </source>
</evidence>
<sequence>MDNPPNVRSYPRLFPDITTVDLANLKACE</sequence>
<name>A0A2P2N548_RHIMU</name>
<organism evidence="1">
    <name type="scientific">Rhizophora mucronata</name>
    <name type="common">Asiatic mangrove</name>
    <dbReference type="NCBI Taxonomy" id="61149"/>
    <lineage>
        <taxon>Eukaryota</taxon>
        <taxon>Viridiplantae</taxon>
        <taxon>Streptophyta</taxon>
        <taxon>Embryophyta</taxon>
        <taxon>Tracheophyta</taxon>
        <taxon>Spermatophyta</taxon>
        <taxon>Magnoliopsida</taxon>
        <taxon>eudicotyledons</taxon>
        <taxon>Gunneridae</taxon>
        <taxon>Pentapetalae</taxon>
        <taxon>rosids</taxon>
        <taxon>fabids</taxon>
        <taxon>Malpighiales</taxon>
        <taxon>Rhizophoraceae</taxon>
        <taxon>Rhizophora</taxon>
    </lineage>
</organism>
<dbReference type="AlphaFoldDB" id="A0A2P2N548"/>